<gene>
    <name evidence="2" type="ORF">PQR63_06190</name>
</gene>
<dbReference type="RefSeq" id="WP_408166538.1">
    <property type="nucleotide sequence ID" value="NZ_JAQQFR010000003.1"/>
</dbReference>
<protein>
    <submittedName>
        <fullName evidence="2">Uncharacterized protein</fullName>
    </submittedName>
</protein>
<feature type="transmembrane region" description="Helical" evidence="1">
    <location>
        <begin position="31"/>
        <end position="50"/>
    </location>
</feature>
<evidence type="ECO:0000313" key="2">
    <source>
        <dbReference type="EMBL" id="MFL9877956.1"/>
    </source>
</evidence>
<dbReference type="EMBL" id="JAQQFR010000003">
    <property type="protein sequence ID" value="MFL9877956.1"/>
    <property type="molecule type" value="Genomic_DNA"/>
</dbReference>
<name>A0ABW8Z4U8_9BURK</name>
<accession>A0ABW8Z4U8</accession>
<sequence length="79" mass="8440">MRNLPKSISFLTSLVVIAVLALPGLPQWDAFAFAAAVAMAGLGLLYPWALSREQTEAGHEVQRAMQEVDVGPATTAILF</sequence>
<keyword evidence="1" id="KW-0812">Transmembrane</keyword>
<dbReference type="Proteomes" id="UP001629214">
    <property type="component" value="Unassembled WGS sequence"/>
</dbReference>
<keyword evidence="1" id="KW-1133">Transmembrane helix</keyword>
<keyword evidence="1" id="KW-0472">Membrane</keyword>
<evidence type="ECO:0000256" key="1">
    <source>
        <dbReference type="SAM" id="Phobius"/>
    </source>
</evidence>
<organism evidence="2 3">
    <name type="scientific">Herbaspirillum rhizosphaerae</name>
    <dbReference type="NCBI Taxonomy" id="346179"/>
    <lineage>
        <taxon>Bacteria</taxon>
        <taxon>Pseudomonadati</taxon>
        <taxon>Pseudomonadota</taxon>
        <taxon>Betaproteobacteria</taxon>
        <taxon>Burkholderiales</taxon>
        <taxon>Oxalobacteraceae</taxon>
        <taxon>Herbaspirillum</taxon>
    </lineage>
</organism>
<proteinExistence type="predicted"/>
<evidence type="ECO:0000313" key="3">
    <source>
        <dbReference type="Proteomes" id="UP001629214"/>
    </source>
</evidence>
<keyword evidence="3" id="KW-1185">Reference proteome</keyword>
<reference evidence="2 3" key="1">
    <citation type="journal article" date="2024" name="Chem. Sci.">
        <title>Discovery of megapolipeptins by genome mining of a Burkholderiales bacteria collection.</title>
        <authorList>
            <person name="Paulo B.S."/>
            <person name="Recchia M.J.J."/>
            <person name="Lee S."/>
            <person name="Fergusson C.H."/>
            <person name="Romanowski S.B."/>
            <person name="Hernandez A."/>
            <person name="Krull N."/>
            <person name="Liu D.Y."/>
            <person name="Cavanagh H."/>
            <person name="Bos A."/>
            <person name="Gray C.A."/>
            <person name="Murphy B.T."/>
            <person name="Linington R.G."/>
            <person name="Eustaquio A.S."/>
        </authorList>
    </citation>
    <scope>NUCLEOTIDE SEQUENCE [LARGE SCALE GENOMIC DNA]</scope>
    <source>
        <strain evidence="2 3">RL21-008-BIB-B</strain>
    </source>
</reference>
<comment type="caution">
    <text evidence="2">The sequence shown here is derived from an EMBL/GenBank/DDBJ whole genome shotgun (WGS) entry which is preliminary data.</text>
</comment>